<dbReference type="Proteomes" id="UP000664357">
    <property type="component" value="Unassembled WGS sequence"/>
</dbReference>
<protein>
    <recommendedName>
        <fullName evidence="3">YdhG-like domain-containing protein</fullName>
    </recommendedName>
</protein>
<accession>A0ABV0ETD0</accession>
<comment type="caution">
    <text evidence="1">The sequence shown here is derived from an EMBL/GenBank/DDBJ whole genome shotgun (WGS) entry which is preliminary data.</text>
</comment>
<proteinExistence type="predicted"/>
<organism evidence="1 2">
    <name type="scientific">Candidatus Enterococcus ferrettii</name>
    <dbReference type="NCBI Taxonomy" id="2815324"/>
    <lineage>
        <taxon>Bacteria</taxon>
        <taxon>Bacillati</taxon>
        <taxon>Bacillota</taxon>
        <taxon>Bacilli</taxon>
        <taxon>Lactobacillales</taxon>
        <taxon>Enterococcaceae</taxon>
        <taxon>Enterococcus</taxon>
    </lineage>
</organism>
<keyword evidence="2" id="KW-1185">Reference proteome</keyword>
<sequence length="126" mass="14410">MISIQEFYPTYSEEMISKLEELQNLIWTVAKEQKKTISESSKWGQLSLVSEAGTPIRIAKFSDTEIALFVHCQTTLIETWKNLFPDRLSFSGNRAVIVSIDSPLPTSELQVCIDMALNYHARNKRL</sequence>
<evidence type="ECO:0000313" key="2">
    <source>
        <dbReference type="Proteomes" id="UP000664357"/>
    </source>
</evidence>
<evidence type="ECO:0008006" key="3">
    <source>
        <dbReference type="Google" id="ProtNLM"/>
    </source>
</evidence>
<dbReference type="RefSeq" id="WP_207702606.1">
    <property type="nucleotide sequence ID" value="NZ_JAFREL020000003.1"/>
</dbReference>
<name>A0ABV0ETD0_9ENTE</name>
<dbReference type="SUPFAM" id="SSF159888">
    <property type="entry name" value="YdhG-like"/>
    <property type="match status" value="1"/>
</dbReference>
<reference evidence="1 2" key="1">
    <citation type="submission" date="2024-02" db="EMBL/GenBank/DDBJ databases">
        <title>The Genome Sequence of Enterococcus sp. DIV0159.</title>
        <authorList>
            <person name="Earl A."/>
            <person name="Manson A."/>
            <person name="Gilmore M."/>
            <person name="Sanders J."/>
            <person name="Shea T."/>
            <person name="Howe W."/>
            <person name="Livny J."/>
            <person name="Cuomo C."/>
            <person name="Neafsey D."/>
            <person name="Birren B."/>
        </authorList>
    </citation>
    <scope>NUCLEOTIDE SEQUENCE [LARGE SCALE GENOMIC DNA]</scope>
    <source>
        <strain evidence="1 2">665A</strain>
    </source>
</reference>
<gene>
    <name evidence="1" type="ORF">JZO67_003858</name>
</gene>
<dbReference type="EMBL" id="JAFREL020000003">
    <property type="protein sequence ID" value="MEO1771876.1"/>
    <property type="molecule type" value="Genomic_DNA"/>
</dbReference>
<evidence type="ECO:0000313" key="1">
    <source>
        <dbReference type="EMBL" id="MEO1771876.1"/>
    </source>
</evidence>